<proteinExistence type="predicted"/>
<evidence type="ECO:0000313" key="1">
    <source>
        <dbReference type="EMBL" id="MBP3964957.1"/>
    </source>
</evidence>
<dbReference type="EMBL" id="JAGKSP010000008">
    <property type="protein sequence ID" value="MBP3964957.1"/>
    <property type="molecule type" value="Genomic_DNA"/>
</dbReference>
<dbReference type="Proteomes" id="UP000673394">
    <property type="component" value="Unassembled WGS sequence"/>
</dbReference>
<dbReference type="RefSeq" id="WP_210661004.1">
    <property type="nucleotide sequence ID" value="NZ_JAGKSP010000008.1"/>
</dbReference>
<comment type="caution">
    <text evidence="1">The sequence shown here is derived from an EMBL/GenBank/DDBJ whole genome shotgun (WGS) entry which is preliminary data.</text>
</comment>
<gene>
    <name evidence="1" type="ORF">I8J30_19720</name>
</gene>
<reference evidence="1 2" key="1">
    <citation type="submission" date="2021-04" db="EMBL/GenBank/DDBJ databases">
        <title>Paenibacillus sp. DLE-14 whole genome sequence.</title>
        <authorList>
            <person name="Ham Y.J."/>
        </authorList>
    </citation>
    <scope>NUCLEOTIDE SEQUENCE [LARGE SCALE GENOMIC DNA]</scope>
    <source>
        <strain evidence="1 2">DLE-14</strain>
    </source>
</reference>
<sequence>MNQLIPYLAEKVNVEVTGKKKLAGKLVDVGPDILVLYHEERYMYIPTIHVHNLNSDASDDNAADQQGDPGAMLQPDSISLMTVLQEAKGMFVEICISGSKPMYGFLQGVMNDYLVICSPIYNALFVSLRHLKWLIPYPSSHLPYARSADTPSMKPLPPALSRSFEERCREEEGNMVVIDLGGPSAKLGVIKKVGSGFIDFIDAGGSSTMLNMQHIKSIYAPK</sequence>
<keyword evidence="2" id="KW-1185">Reference proteome</keyword>
<name>A0ABS5CGM1_9BACL</name>
<protein>
    <submittedName>
        <fullName evidence="1">DUF2642 domain-containing protein</fullName>
    </submittedName>
</protein>
<accession>A0ABS5CGM1</accession>
<evidence type="ECO:0000313" key="2">
    <source>
        <dbReference type="Proteomes" id="UP000673394"/>
    </source>
</evidence>
<organism evidence="1 2">
    <name type="scientific">Paenibacillus lignilyticus</name>
    <dbReference type="NCBI Taxonomy" id="1172615"/>
    <lineage>
        <taxon>Bacteria</taxon>
        <taxon>Bacillati</taxon>
        <taxon>Bacillota</taxon>
        <taxon>Bacilli</taxon>
        <taxon>Bacillales</taxon>
        <taxon>Paenibacillaceae</taxon>
        <taxon>Paenibacillus</taxon>
    </lineage>
</organism>